<dbReference type="InParanoid" id="A0A7M7JL81"/>
<accession>A0A7M7JL81</accession>
<keyword evidence="13" id="KW-0865">Zymogen</keyword>
<dbReference type="EnsemblMetazoa" id="XM_022797958">
    <property type="protein sequence ID" value="XP_022653693"/>
    <property type="gene ID" value="LOC111247263"/>
</dbReference>
<organism evidence="17 18">
    <name type="scientific">Varroa destructor</name>
    <name type="common">Honeybee mite</name>
    <dbReference type="NCBI Taxonomy" id="109461"/>
    <lineage>
        <taxon>Eukaryota</taxon>
        <taxon>Metazoa</taxon>
        <taxon>Ecdysozoa</taxon>
        <taxon>Arthropoda</taxon>
        <taxon>Chelicerata</taxon>
        <taxon>Arachnida</taxon>
        <taxon>Acari</taxon>
        <taxon>Parasitiformes</taxon>
        <taxon>Mesostigmata</taxon>
        <taxon>Gamasina</taxon>
        <taxon>Dermanyssoidea</taxon>
        <taxon>Varroidae</taxon>
        <taxon>Varroa</taxon>
    </lineage>
</organism>
<evidence type="ECO:0000256" key="5">
    <source>
        <dbReference type="ARBA" id="ARBA00013278"/>
    </source>
</evidence>
<dbReference type="Pfam" id="PF05826">
    <property type="entry name" value="Phospholip_A2_2"/>
    <property type="match status" value="1"/>
</dbReference>
<protein>
    <recommendedName>
        <fullName evidence="6">Phospholipase A2</fullName>
        <ecNumber evidence="5">3.1.1.4</ecNumber>
    </recommendedName>
    <alternativeName>
        <fullName evidence="15">Phosphatidylcholine 2-acylhydrolase</fullName>
    </alternativeName>
</protein>
<keyword evidence="18" id="KW-1185">Reference proteome</keyword>
<dbReference type="Gene3D" id="1.20.90.10">
    <property type="entry name" value="Phospholipase A2 domain"/>
    <property type="match status" value="1"/>
</dbReference>
<dbReference type="GO" id="GO:0046872">
    <property type="term" value="F:metal ion binding"/>
    <property type="evidence" value="ECO:0007669"/>
    <property type="project" value="UniProtKB-KW"/>
</dbReference>
<dbReference type="OrthoDB" id="6075074at2759"/>
<evidence type="ECO:0000256" key="4">
    <source>
        <dbReference type="ARBA" id="ARBA00009659"/>
    </source>
</evidence>
<evidence type="ECO:0000256" key="6">
    <source>
        <dbReference type="ARBA" id="ARBA00021721"/>
    </source>
</evidence>
<evidence type="ECO:0000256" key="10">
    <source>
        <dbReference type="ARBA" id="ARBA00022837"/>
    </source>
</evidence>
<dbReference type="SUPFAM" id="SSF48619">
    <property type="entry name" value="Phospholipase A2, PLA2"/>
    <property type="match status" value="1"/>
</dbReference>
<evidence type="ECO:0000256" key="2">
    <source>
        <dbReference type="ARBA" id="ARBA00001913"/>
    </source>
</evidence>
<dbReference type="GO" id="GO:0006644">
    <property type="term" value="P:phospholipid metabolic process"/>
    <property type="evidence" value="ECO:0007669"/>
    <property type="project" value="InterPro"/>
</dbReference>
<dbReference type="KEGG" id="vde:111247263"/>
<dbReference type="GeneID" id="111247263"/>
<reference evidence="17" key="1">
    <citation type="submission" date="2021-01" db="UniProtKB">
        <authorList>
            <consortium name="EnsemblMetazoa"/>
        </authorList>
    </citation>
    <scope>IDENTIFICATION</scope>
</reference>
<keyword evidence="11" id="KW-0442">Lipid degradation</keyword>
<evidence type="ECO:0000256" key="9">
    <source>
        <dbReference type="ARBA" id="ARBA00022801"/>
    </source>
</evidence>
<evidence type="ECO:0000259" key="16">
    <source>
        <dbReference type="Pfam" id="PF05826"/>
    </source>
</evidence>
<evidence type="ECO:0000256" key="3">
    <source>
        <dbReference type="ARBA" id="ARBA00004613"/>
    </source>
</evidence>
<evidence type="ECO:0000256" key="15">
    <source>
        <dbReference type="ARBA" id="ARBA00029903"/>
    </source>
</evidence>
<proteinExistence type="inferred from homology"/>
<evidence type="ECO:0000256" key="13">
    <source>
        <dbReference type="ARBA" id="ARBA00023145"/>
    </source>
</evidence>
<evidence type="ECO:0000256" key="1">
    <source>
        <dbReference type="ARBA" id="ARBA00001604"/>
    </source>
</evidence>
<dbReference type="EC" id="3.1.1.4" evidence="5"/>
<comment type="subcellular location">
    <subcellularLocation>
        <location evidence="3">Secreted</location>
    </subcellularLocation>
</comment>
<dbReference type="InterPro" id="IPR033113">
    <property type="entry name" value="PLA2_histidine"/>
</dbReference>
<keyword evidence="14" id="KW-1015">Disulfide bond</keyword>
<dbReference type="Proteomes" id="UP000594260">
    <property type="component" value="Unplaced"/>
</dbReference>
<evidence type="ECO:0000256" key="8">
    <source>
        <dbReference type="ARBA" id="ARBA00022723"/>
    </source>
</evidence>
<dbReference type="InterPro" id="IPR036444">
    <property type="entry name" value="PLipase_A2_dom_sf"/>
</dbReference>
<comment type="similarity">
    <text evidence="4">Belongs to the phospholipase A2 family. Group III subfamily.</text>
</comment>
<dbReference type="AlphaFoldDB" id="A0A7M7JL81"/>
<keyword evidence="12" id="KW-0443">Lipid metabolism</keyword>
<evidence type="ECO:0000313" key="18">
    <source>
        <dbReference type="Proteomes" id="UP000594260"/>
    </source>
</evidence>
<evidence type="ECO:0000256" key="12">
    <source>
        <dbReference type="ARBA" id="ARBA00023098"/>
    </source>
</evidence>
<comment type="catalytic activity">
    <reaction evidence="1">
        <text>a 1,2-diacyl-sn-glycero-3-phosphocholine + H2O = a 1-acyl-sn-glycero-3-phosphocholine + a fatty acid + H(+)</text>
        <dbReference type="Rhea" id="RHEA:15801"/>
        <dbReference type="ChEBI" id="CHEBI:15377"/>
        <dbReference type="ChEBI" id="CHEBI:15378"/>
        <dbReference type="ChEBI" id="CHEBI:28868"/>
        <dbReference type="ChEBI" id="CHEBI:57643"/>
        <dbReference type="ChEBI" id="CHEBI:58168"/>
        <dbReference type="EC" id="3.1.1.4"/>
    </reaction>
</comment>
<dbReference type="FunFam" id="1.20.90.10:FF:000002">
    <property type="entry name" value="Phospholipase A2 group III"/>
    <property type="match status" value="1"/>
</dbReference>
<keyword evidence="9" id="KW-0378">Hydrolase</keyword>
<dbReference type="GO" id="GO:0004623">
    <property type="term" value="F:phospholipase A2 activity"/>
    <property type="evidence" value="ECO:0007669"/>
    <property type="project" value="UniProtKB-EC"/>
</dbReference>
<evidence type="ECO:0000256" key="14">
    <source>
        <dbReference type="ARBA" id="ARBA00023157"/>
    </source>
</evidence>
<comment type="cofactor">
    <cofactor evidence="2">
        <name>Ca(2+)</name>
        <dbReference type="ChEBI" id="CHEBI:29108"/>
    </cofactor>
</comment>
<evidence type="ECO:0000256" key="11">
    <source>
        <dbReference type="ARBA" id="ARBA00022963"/>
    </source>
</evidence>
<dbReference type="GO" id="GO:0016042">
    <property type="term" value="P:lipid catabolic process"/>
    <property type="evidence" value="ECO:0007669"/>
    <property type="project" value="UniProtKB-KW"/>
</dbReference>
<dbReference type="InterPro" id="IPR016090">
    <property type="entry name" value="PLA2-like_dom"/>
</dbReference>
<dbReference type="GO" id="GO:0050482">
    <property type="term" value="P:arachidonate secretion"/>
    <property type="evidence" value="ECO:0007669"/>
    <property type="project" value="InterPro"/>
</dbReference>
<keyword evidence="8" id="KW-0479">Metal-binding</keyword>
<feature type="domain" description="Phospholipase A2-like central" evidence="16">
    <location>
        <begin position="358"/>
        <end position="452"/>
    </location>
</feature>
<keyword evidence="10" id="KW-0106">Calcium</keyword>
<dbReference type="PROSITE" id="PS00118">
    <property type="entry name" value="PA2_HIS"/>
    <property type="match status" value="1"/>
</dbReference>
<dbReference type="RefSeq" id="XP_022653693.1">
    <property type="nucleotide sequence ID" value="XM_022797958.1"/>
</dbReference>
<evidence type="ECO:0000256" key="7">
    <source>
        <dbReference type="ARBA" id="ARBA00022525"/>
    </source>
</evidence>
<keyword evidence="7" id="KW-0964">Secreted</keyword>
<evidence type="ECO:0000313" key="17">
    <source>
        <dbReference type="EnsemblMetazoa" id="XP_022653693"/>
    </source>
</evidence>
<sequence>MASHSSGSTWAVHYEDSTRYGVGNYCLRSLIVVSFLLIVTATPQDSPQNEKTSHWSVDVPAFYHRLYFSGGESEVRAHLHEVTVLENALQFRGTVSRRLSDGNQLLSLFYLDGKLESCRVESDPVEVAEFYRAIMDDFNCAEHKTARQVFDGLEKVDQATQIMTSSSVFEDDDLLNLDKRYLNNHERKSQSSNLKYTVKDIPDTPKNVERRTEILFSVENSNAEDSSRGIEDSPLYGSEEPLWCSIEDRLERQIWNETFMLLDQAAQKKQLMKEVNEVLHFKSHRKACWSLQRRIRRTAAAQNKPQQLSELHGMKGLQSDDDEVINAEESLLDVQQGNNGNVLHKRRKRVRRSLFSSIMPGTKWCGSGNRAAAPNELGASARTDHCCRQHDQCPYTLVAFERRWGLRNKSLFTMSHCKCDERFRSCLKMTRTSQSRFVGRLFFDLLSKQCFVFRRVRRCARLSWDGSRCIRKRWAKKAIVRDGMNFY</sequence>
<dbReference type="CDD" id="cd04704">
    <property type="entry name" value="PLA2_bee_venom_like"/>
    <property type="match status" value="1"/>
</dbReference>
<dbReference type="PANTHER" id="PTHR12253">
    <property type="entry name" value="RH14732P"/>
    <property type="match status" value="1"/>
</dbReference>
<dbReference type="GO" id="GO:0005576">
    <property type="term" value="C:extracellular region"/>
    <property type="evidence" value="ECO:0007669"/>
    <property type="project" value="UniProtKB-SubCell"/>
</dbReference>
<name>A0A7M7JL81_VARDE</name>